<dbReference type="SUPFAM" id="SSF51735">
    <property type="entry name" value="NAD(P)-binding Rossmann-fold domains"/>
    <property type="match status" value="1"/>
</dbReference>
<dbReference type="EMBL" id="JQCB01000003">
    <property type="protein sequence ID" value="KRN96688.1"/>
    <property type="molecule type" value="Genomic_DNA"/>
</dbReference>
<dbReference type="InterPro" id="IPR002347">
    <property type="entry name" value="SDR_fam"/>
</dbReference>
<keyword evidence="4" id="KW-1185">Reference proteome</keyword>
<dbReference type="GO" id="GO:0005737">
    <property type="term" value="C:cytoplasm"/>
    <property type="evidence" value="ECO:0007669"/>
    <property type="project" value="TreeGrafter"/>
</dbReference>
<reference evidence="3 4" key="1">
    <citation type="journal article" date="2015" name="Genome Announc.">
        <title>Expanding the biotechnology potential of lactobacilli through comparative genomics of 213 strains and associated genera.</title>
        <authorList>
            <person name="Sun Z."/>
            <person name="Harris H.M."/>
            <person name="McCann A."/>
            <person name="Guo C."/>
            <person name="Argimon S."/>
            <person name="Zhang W."/>
            <person name="Yang X."/>
            <person name="Jeffery I.B."/>
            <person name="Cooney J.C."/>
            <person name="Kagawa T.F."/>
            <person name="Liu W."/>
            <person name="Song Y."/>
            <person name="Salvetti E."/>
            <person name="Wrobel A."/>
            <person name="Rasinkangas P."/>
            <person name="Parkhill J."/>
            <person name="Rea M.C."/>
            <person name="O'Sullivan O."/>
            <person name="Ritari J."/>
            <person name="Douillard F.P."/>
            <person name="Paul Ross R."/>
            <person name="Yang R."/>
            <person name="Briner A.E."/>
            <person name="Felis G.E."/>
            <person name="de Vos W.M."/>
            <person name="Barrangou R."/>
            <person name="Klaenhammer T.R."/>
            <person name="Caufield P.W."/>
            <person name="Cui Y."/>
            <person name="Zhang H."/>
            <person name="O'Toole P.W."/>
        </authorList>
    </citation>
    <scope>NUCLEOTIDE SEQUENCE [LARGE SCALE GENOMIC DNA]</scope>
    <source>
        <strain evidence="3 4">DSM 22696</strain>
    </source>
</reference>
<sequence length="248" mass="25751">MAQKFTLITGADRGMGFELARQLGLAGQHILVGARQQALGEQAVTQLTKLGITATLILLDVTDEASIKAAATTVAAQFGHLDILINNAGVALDGAHKASELPLTIIRQDFDVNFFGLIAVTQTFLPLLKQAPSAKIINISSAVGSLTLASDPTTSIYQHSAMGYQASKAAVNMFTIDLANELSTSSVTVNAVNPGWVDTTFGGGGGNKTVAEGVERTVDLALASTNTINGIFADSDGTYSNSDGIVPW</sequence>
<proteinExistence type="inferred from homology"/>
<dbReference type="AlphaFoldDB" id="A0A0R2L5Q6"/>
<dbReference type="Proteomes" id="UP000051139">
    <property type="component" value="Unassembled WGS sequence"/>
</dbReference>
<dbReference type="InterPro" id="IPR036291">
    <property type="entry name" value="NAD(P)-bd_dom_sf"/>
</dbReference>
<comment type="caution">
    <text evidence="3">The sequence shown here is derived from an EMBL/GenBank/DDBJ whole genome shotgun (WGS) entry which is preliminary data.</text>
</comment>
<organism evidence="3 4">
    <name type="scientific">Furfurilactobacillus siliginis</name>
    <dbReference type="NCBI Taxonomy" id="348151"/>
    <lineage>
        <taxon>Bacteria</taxon>
        <taxon>Bacillati</taxon>
        <taxon>Bacillota</taxon>
        <taxon>Bacilli</taxon>
        <taxon>Lactobacillales</taxon>
        <taxon>Lactobacillaceae</taxon>
        <taxon>Furfurilactobacillus</taxon>
    </lineage>
</organism>
<evidence type="ECO:0000313" key="2">
    <source>
        <dbReference type="EMBL" id="GEK29469.1"/>
    </source>
</evidence>
<dbReference type="PATRIC" id="fig|348151.3.peg.1251"/>
<evidence type="ECO:0000313" key="5">
    <source>
        <dbReference type="Proteomes" id="UP000321429"/>
    </source>
</evidence>
<evidence type="ECO:0000256" key="1">
    <source>
        <dbReference type="RuleBase" id="RU000363"/>
    </source>
</evidence>
<dbReference type="PRINTS" id="PR00080">
    <property type="entry name" value="SDRFAMILY"/>
</dbReference>
<evidence type="ECO:0000313" key="3">
    <source>
        <dbReference type="EMBL" id="KRN96688.1"/>
    </source>
</evidence>
<dbReference type="Proteomes" id="UP000321429">
    <property type="component" value="Unassembled WGS sequence"/>
</dbReference>
<dbReference type="PANTHER" id="PTHR43544">
    <property type="entry name" value="SHORT-CHAIN DEHYDROGENASE/REDUCTASE"/>
    <property type="match status" value="1"/>
</dbReference>
<comment type="similarity">
    <text evidence="1">Belongs to the short-chain dehydrogenases/reductases (SDR) family.</text>
</comment>
<gene>
    <name evidence="3" type="ORF">IV55_GL001220</name>
    <name evidence="2" type="ORF">LSI01_17800</name>
</gene>
<accession>A0A0R2L5Q6</accession>
<protein>
    <submittedName>
        <fullName evidence="2">Carbonyl reductase</fullName>
    </submittedName>
</protein>
<dbReference type="OrthoDB" id="5786478at2"/>
<dbReference type="GO" id="GO:0019748">
    <property type="term" value="P:secondary metabolic process"/>
    <property type="evidence" value="ECO:0007669"/>
    <property type="project" value="TreeGrafter"/>
</dbReference>
<dbReference type="RefSeq" id="WP_057809365.1">
    <property type="nucleotide sequence ID" value="NZ_BJUD01000058.1"/>
</dbReference>
<dbReference type="EMBL" id="BJUD01000058">
    <property type="protein sequence ID" value="GEK29469.1"/>
    <property type="molecule type" value="Genomic_DNA"/>
</dbReference>
<dbReference type="PANTHER" id="PTHR43544:SF32">
    <property type="entry name" value="CHAIN DEHYDROGENASE, PUTATIVE (AFU_ORTHOLOGUE AFUA_5G01530)-RELATED"/>
    <property type="match status" value="1"/>
</dbReference>
<dbReference type="InterPro" id="IPR051468">
    <property type="entry name" value="Fungal_SecMetab_SDRs"/>
</dbReference>
<dbReference type="Pfam" id="PF00106">
    <property type="entry name" value="adh_short"/>
    <property type="match status" value="1"/>
</dbReference>
<dbReference type="Gene3D" id="3.40.50.720">
    <property type="entry name" value="NAD(P)-binding Rossmann-like Domain"/>
    <property type="match status" value="1"/>
</dbReference>
<reference evidence="2 5" key="2">
    <citation type="submission" date="2019-07" db="EMBL/GenBank/DDBJ databases">
        <title>Whole genome shotgun sequence of Lactobacillus siliginis NBRC 101315.</title>
        <authorList>
            <person name="Hosoyama A."/>
            <person name="Uohara A."/>
            <person name="Ohji S."/>
            <person name="Ichikawa N."/>
        </authorList>
    </citation>
    <scope>NUCLEOTIDE SEQUENCE [LARGE SCALE GENOMIC DNA]</scope>
    <source>
        <strain evidence="2 5">NBRC 101315</strain>
    </source>
</reference>
<name>A0A0R2L5Q6_9LACO</name>
<evidence type="ECO:0000313" key="4">
    <source>
        <dbReference type="Proteomes" id="UP000051139"/>
    </source>
</evidence>
<dbReference type="GO" id="GO:0016491">
    <property type="term" value="F:oxidoreductase activity"/>
    <property type="evidence" value="ECO:0007669"/>
    <property type="project" value="TreeGrafter"/>
</dbReference>
<dbReference type="STRING" id="348151.IV55_GL001220"/>
<dbReference type="PRINTS" id="PR00081">
    <property type="entry name" value="GDHRDH"/>
</dbReference>